<accession>A0A5S6QGE5</accession>
<keyword evidence="1" id="KW-1185">Reference proteome</keyword>
<evidence type="ECO:0000313" key="2">
    <source>
        <dbReference type="WBParaSite" id="TMUE_2000006283.1"/>
    </source>
</evidence>
<protein>
    <submittedName>
        <fullName evidence="2">Uncharacterized protein</fullName>
    </submittedName>
</protein>
<sequence>MELALSLADIRCEKRHCKVRMQEDRISSPLTTWWIAKHGRLETGRQAKGASTHRLTAGGYPNFRNALQSRYPKKSS</sequence>
<reference evidence="2" key="1">
    <citation type="submission" date="2019-12" db="UniProtKB">
        <authorList>
            <consortium name="WormBaseParasite"/>
        </authorList>
    </citation>
    <scope>IDENTIFICATION</scope>
</reference>
<name>A0A5S6QGE5_TRIMR</name>
<dbReference type="WBParaSite" id="TMUE_2000006283.1">
    <property type="protein sequence ID" value="TMUE_2000006283.1"/>
    <property type="gene ID" value="WBGene00299539"/>
</dbReference>
<dbReference type="Proteomes" id="UP000046395">
    <property type="component" value="Unassembled WGS sequence"/>
</dbReference>
<evidence type="ECO:0000313" key="1">
    <source>
        <dbReference type="Proteomes" id="UP000046395"/>
    </source>
</evidence>
<proteinExistence type="predicted"/>
<dbReference type="AlphaFoldDB" id="A0A5S6QGE5"/>
<organism evidence="1 2">
    <name type="scientific">Trichuris muris</name>
    <name type="common">Mouse whipworm</name>
    <dbReference type="NCBI Taxonomy" id="70415"/>
    <lineage>
        <taxon>Eukaryota</taxon>
        <taxon>Metazoa</taxon>
        <taxon>Ecdysozoa</taxon>
        <taxon>Nematoda</taxon>
        <taxon>Enoplea</taxon>
        <taxon>Dorylaimia</taxon>
        <taxon>Trichinellida</taxon>
        <taxon>Trichuridae</taxon>
        <taxon>Trichuris</taxon>
    </lineage>
</organism>